<dbReference type="SUPFAM" id="SSF52540">
    <property type="entry name" value="P-loop containing nucleoside triphosphate hydrolases"/>
    <property type="match status" value="1"/>
</dbReference>
<evidence type="ECO:0000259" key="1">
    <source>
        <dbReference type="Pfam" id="PF06985"/>
    </source>
</evidence>
<reference evidence="2 3" key="1">
    <citation type="submission" date="2015-01" db="EMBL/GenBank/DDBJ databases">
        <title>The Genome Sequence of Exophiala spinifera CBS89968.</title>
        <authorList>
            <consortium name="The Broad Institute Genomics Platform"/>
            <person name="Cuomo C."/>
            <person name="de Hoog S."/>
            <person name="Gorbushina A."/>
            <person name="Stielow B."/>
            <person name="Teixiera M."/>
            <person name="Abouelleil A."/>
            <person name="Chapman S.B."/>
            <person name="Priest M."/>
            <person name="Young S.K."/>
            <person name="Wortman J."/>
            <person name="Nusbaum C."/>
            <person name="Birren B."/>
        </authorList>
    </citation>
    <scope>NUCLEOTIDE SEQUENCE [LARGE SCALE GENOMIC DNA]</scope>
    <source>
        <strain evidence="2 3">CBS 89968</strain>
    </source>
</reference>
<evidence type="ECO:0000313" key="2">
    <source>
        <dbReference type="EMBL" id="KIW13295.1"/>
    </source>
</evidence>
<protein>
    <recommendedName>
        <fullName evidence="1">Heterokaryon incompatibility domain-containing protein</fullName>
    </recommendedName>
</protein>
<dbReference type="EMBL" id="KN847497">
    <property type="protein sequence ID" value="KIW13295.1"/>
    <property type="molecule type" value="Genomic_DNA"/>
</dbReference>
<dbReference type="OrthoDB" id="674604at2759"/>
<dbReference type="VEuPathDB" id="FungiDB:PV08_08483"/>
<accession>A0A0D2B3N8</accession>
<feature type="domain" description="Heterokaryon incompatibility" evidence="1">
    <location>
        <begin position="25"/>
        <end position="117"/>
    </location>
</feature>
<dbReference type="HOGENOM" id="CLU_000288_125_4_1"/>
<dbReference type="Pfam" id="PF06985">
    <property type="entry name" value="HET"/>
    <property type="match status" value="1"/>
</dbReference>
<dbReference type="InterPro" id="IPR011990">
    <property type="entry name" value="TPR-like_helical_dom_sf"/>
</dbReference>
<dbReference type="GO" id="GO:0043531">
    <property type="term" value="F:ADP binding"/>
    <property type="evidence" value="ECO:0007669"/>
    <property type="project" value="InterPro"/>
</dbReference>
<keyword evidence="3" id="KW-1185">Reference proteome</keyword>
<proteinExistence type="predicted"/>
<dbReference type="GeneID" id="27335566"/>
<dbReference type="Gene3D" id="1.25.40.10">
    <property type="entry name" value="Tetratricopeptide repeat domain"/>
    <property type="match status" value="1"/>
</dbReference>
<dbReference type="RefSeq" id="XP_016233511.1">
    <property type="nucleotide sequence ID" value="XM_016382808.1"/>
</dbReference>
<dbReference type="InterPro" id="IPR027417">
    <property type="entry name" value="P-loop_NTPase"/>
</dbReference>
<dbReference type="AlphaFoldDB" id="A0A0D2B3N8"/>
<dbReference type="Pfam" id="PF13424">
    <property type="entry name" value="TPR_12"/>
    <property type="match status" value="1"/>
</dbReference>
<evidence type="ECO:0000313" key="3">
    <source>
        <dbReference type="Proteomes" id="UP000053328"/>
    </source>
</evidence>
<dbReference type="Gene3D" id="3.40.50.300">
    <property type="entry name" value="P-loop containing nucleotide triphosphate hydrolases"/>
    <property type="match status" value="1"/>
</dbReference>
<dbReference type="PANTHER" id="PTHR10622">
    <property type="entry name" value="HET DOMAIN-CONTAINING PROTEIN"/>
    <property type="match status" value="1"/>
</dbReference>
<dbReference type="PRINTS" id="PR00364">
    <property type="entry name" value="DISEASERSIST"/>
</dbReference>
<gene>
    <name evidence="2" type="ORF">PV08_08483</name>
</gene>
<name>A0A0D2B3N8_9EURO</name>
<dbReference type="InterPro" id="IPR010730">
    <property type="entry name" value="HET"/>
</dbReference>
<dbReference type="SUPFAM" id="SSF48452">
    <property type="entry name" value="TPR-like"/>
    <property type="match status" value="1"/>
</dbReference>
<dbReference type="STRING" id="91928.A0A0D2B3N8"/>
<dbReference type="Proteomes" id="UP000053328">
    <property type="component" value="Unassembled WGS sequence"/>
</dbReference>
<sequence length="850" mass="96866">MRLLERKPNGEFGFQEFAKGDVPAYAILSHTWLTDNNEEISFHDVVAGTGKRKAGWKMLEFCADKASGDGLRYFWIDTCCIDKKNSSELSRAINSMFRWYQKAIRCYVYLTDVSLHDGQGTSQLDTSPWEAAFKKSRWFTRGWTLQELLAPAQVDFFSLEGDRLGSKLTLQDFIHDITGIPSAALKGAPLETFSRDERMSWASGRRTTEEEDHAYCLLGIFDVSMSLLYGEGQEKAYRRLQDEIDKIYRGHDSDQFVVGLDRLAIPEAAQFVARENELAEMRRLLHGHNPLSAVVLHGLGGIGKTQLAIKYITQHRERYTAIFWLNANDEGSLKLSFRYVAQRILEDQGGSLSVAALTNVDLDGNLDQVVSAVNNWLSLKTNTRWLMVYDNYDNPRTAGNLDPSAVDIRHFLPRADHGSIIITTRSAQVSQGYRIHIQKLQKVQEGLEILSNTSKRGSIQNALMKTDRGAIALVKELDGLPLALSAAGAYLQHVTTDFSDYLRLHQASWLKLQKTSPQLSSYEDRSLCTTWQITFVRIERQNAAAAKLLQWWAYFDRQDIWFELLRHASSADDEWIRKLAKDELNFNEAVTLLCSFGLVDIDQSLSLPLGARRYSMHSCVHSWTVSVLNQKWNQGLARLALTCVASEIPNSNARDWWLLHRRLLQHATRQGHFIVGDKVRTEGLEWAIDSLGAMYCDQDKLAEAENIFLRALQGKEKALGPDHTSTLITVHNLGLLYLNQGKLAEAEKMWSLVLSLHRHIYPRYTPCVPSVISIPRRSARIWQKKCILEHYLDMQPFKDLPRDGISKFKVDLRSCNPRQLGPLKLYVLSKLDQRKPNLVYEEFSADSEYN</sequence>
<organism evidence="2 3">
    <name type="scientific">Exophiala spinifera</name>
    <dbReference type="NCBI Taxonomy" id="91928"/>
    <lineage>
        <taxon>Eukaryota</taxon>
        <taxon>Fungi</taxon>
        <taxon>Dikarya</taxon>
        <taxon>Ascomycota</taxon>
        <taxon>Pezizomycotina</taxon>
        <taxon>Eurotiomycetes</taxon>
        <taxon>Chaetothyriomycetidae</taxon>
        <taxon>Chaetothyriales</taxon>
        <taxon>Herpotrichiellaceae</taxon>
        <taxon>Exophiala</taxon>
    </lineage>
</organism>
<dbReference type="PANTHER" id="PTHR10622:SF13">
    <property type="entry name" value="NACHT DOMAIN-CONTAINING PROTEIN"/>
    <property type="match status" value="1"/>
</dbReference>